<keyword evidence="2 3" id="KW-0342">GTP-binding</keyword>
<keyword evidence="7" id="KW-1185">Reference proteome</keyword>
<keyword evidence="5" id="KW-1133">Transmembrane helix</keyword>
<dbReference type="InterPro" id="IPR006689">
    <property type="entry name" value="Small_GTPase_ARF/SAR"/>
</dbReference>
<dbReference type="Gene3D" id="3.40.50.300">
    <property type="entry name" value="P-loop containing nucleotide triphosphate hydrolases"/>
    <property type="match status" value="1"/>
</dbReference>
<feature type="binding site" evidence="4">
    <location>
        <position position="27"/>
    </location>
    <ligand>
        <name>Mg(2+)</name>
        <dbReference type="ChEBI" id="CHEBI:18420"/>
    </ligand>
</feature>
<sequence>MGLLSSKHSRVKPAKVLMLGLDSAGKSTLLYKLKFNDFFLTLPTIGLHIAHVCLYIFFCINIMHI</sequence>
<evidence type="ECO:0000256" key="2">
    <source>
        <dbReference type="ARBA" id="ARBA00023134"/>
    </source>
</evidence>
<dbReference type="GO" id="GO:0005525">
    <property type="term" value="F:GTP binding"/>
    <property type="evidence" value="ECO:0007669"/>
    <property type="project" value="UniProtKB-KW"/>
</dbReference>
<keyword evidence="5" id="KW-0472">Membrane</keyword>
<proteinExistence type="predicted"/>
<evidence type="ECO:0000313" key="6">
    <source>
        <dbReference type="Ensembl" id="ENSCABP00000027316.1"/>
    </source>
</evidence>
<reference evidence="6" key="1">
    <citation type="submission" date="2025-08" db="UniProtKB">
        <authorList>
            <consortium name="Ensembl"/>
        </authorList>
    </citation>
    <scope>IDENTIFICATION</scope>
</reference>
<dbReference type="SUPFAM" id="SSF52540">
    <property type="entry name" value="P-loop containing nucleoside triphosphate hydrolases"/>
    <property type="match status" value="1"/>
</dbReference>
<feature type="transmembrane region" description="Helical" evidence="5">
    <location>
        <begin position="38"/>
        <end position="60"/>
    </location>
</feature>
<evidence type="ECO:0000256" key="5">
    <source>
        <dbReference type="SAM" id="Phobius"/>
    </source>
</evidence>
<protein>
    <submittedName>
        <fullName evidence="6">Uncharacterized protein</fullName>
    </submittedName>
</protein>
<evidence type="ECO:0000256" key="4">
    <source>
        <dbReference type="PIRSR" id="PIRSR606689-2"/>
    </source>
</evidence>
<name>A0A8C0J6D5_CHEAB</name>
<keyword evidence="1 3" id="KW-0547">Nucleotide-binding</keyword>
<keyword evidence="4" id="KW-0460">Magnesium</keyword>
<dbReference type="GO" id="GO:0046872">
    <property type="term" value="F:metal ion binding"/>
    <property type="evidence" value="ECO:0007669"/>
    <property type="project" value="UniProtKB-KW"/>
</dbReference>
<dbReference type="Pfam" id="PF00025">
    <property type="entry name" value="Arf"/>
    <property type="match status" value="1"/>
</dbReference>
<dbReference type="GeneTree" id="ENSGT00940000176999"/>
<evidence type="ECO:0000256" key="1">
    <source>
        <dbReference type="ARBA" id="ARBA00022741"/>
    </source>
</evidence>
<feature type="binding site" evidence="3">
    <location>
        <begin position="20"/>
        <end position="27"/>
    </location>
    <ligand>
        <name>GTP</name>
        <dbReference type="ChEBI" id="CHEBI:37565"/>
    </ligand>
</feature>
<accession>A0A8C0J6D5</accession>
<dbReference type="Ensembl" id="ENSCABT00000029907.1">
    <property type="protein sequence ID" value="ENSCABP00000027316.1"/>
    <property type="gene ID" value="ENSCABG00000020049.1"/>
</dbReference>
<dbReference type="InterPro" id="IPR027417">
    <property type="entry name" value="P-loop_NTPase"/>
</dbReference>
<feature type="binding site" evidence="4">
    <location>
        <position position="44"/>
    </location>
    <ligand>
        <name>Mg(2+)</name>
        <dbReference type="ChEBI" id="CHEBI:18420"/>
    </ligand>
</feature>
<evidence type="ECO:0000256" key="3">
    <source>
        <dbReference type="PIRSR" id="PIRSR606689-1"/>
    </source>
</evidence>
<dbReference type="AlphaFoldDB" id="A0A8C0J6D5"/>
<dbReference type="Proteomes" id="UP000694404">
    <property type="component" value="Unplaced"/>
</dbReference>
<keyword evidence="4" id="KW-0479">Metal-binding</keyword>
<keyword evidence="5" id="KW-0812">Transmembrane</keyword>
<dbReference type="OMA" id="CINIMHI"/>
<evidence type="ECO:0000313" key="7">
    <source>
        <dbReference type="Proteomes" id="UP000694404"/>
    </source>
</evidence>
<reference evidence="6" key="2">
    <citation type="submission" date="2025-09" db="UniProtKB">
        <authorList>
            <consortium name="Ensembl"/>
        </authorList>
    </citation>
    <scope>IDENTIFICATION</scope>
</reference>
<dbReference type="GO" id="GO:0003924">
    <property type="term" value="F:GTPase activity"/>
    <property type="evidence" value="ECO:0007669"/>
    <property type="project" value="InterPro"/>
</dbReference>
<organism evidence="6 7">
    <name type="scientific">Chelonoidis abingdonii</name>
    <name type="common">Abingdon island giant tortoise</name>
    <name type="synonym">Testudo abingdonii</name>
    <dbReference type="NCBI Taxonomy" id="106734"/>
    <lineage>
        <taxon>Eukaryota</taxon>
        <taxon>Metazoa</taxon>
        <taxon>Chordata</taxon>
        <taxon>Craniata</taxon>
        <taxon>Vertebrata</taxon>
        <taxon>Euteleostomi</taxon>
        <taxon>Archelosauria</taxon>
        <taxon>Testudinata</taxon>
        <taxon>Testudines</taxon>
        <taxon>Cryptodira</taxon>
        <taxon>Durocryptodira</taxon>
        <taxon>Testudinoidea</taxon>
        <taxon>Testudinidae</taxon>
        <taxon>Chelonoidis</taxon>
    </lineage>
</organism>